<dbReference type="GO" id="GO:0016705">
    <property type="term" value="F:oxidoreductase activity, acting on paired donors, with incorporation or reduction of molecular oxygen"/>
    <property type="evidence" value="ECO:0007669"/>
    <property type="project" value="InterPro"/>
</dbReference>
<dbReference type="InterPro" id="IPR051260">
    <property type="entry name" value="Diverse_substr_monoxygenases"/>
</dbReference>
<feature type="domain" description="Luciferase-like" evidence="1">
    <location>
        <begin position="8"/>
        <end position="251"/>
    </location>
</feature>
<dbReference type="STRING" id="860235.AOZ06_18790"/>
<dbReference type="AlphaFoldDB" id="A0A0N9I1W6"/>
<evidence type="ECO:0000259" key="1">
    <source>
        <dbReference type="Pfam" id="PF00296"/>
    </source>
</evidence>
<reference evidence="2 3" key="1">
    <citation type="submission" date="2015-07" db="EMBL/GenBank/DDBJ databases">
        <title>Genome sequencing of Kibdelosporangium phytohabitans.</title>
        <authorList>
            <person name="Qin S."/>
            <person name="Xing K."/>
        </authorList>
    </citation>
    <scope>NUCLEOTIDE SEQUENCE [LARGE SCALE GENOMIC DNA]</scope>
    <source>
        <strain evidence="2 3">KLBMP1111</strain>
    </source>
</reference>
<dbReference type="PANTHER" id="PTHR30011:SF32">
    <property type="entry name" value="CONSERVED PROTEIN"/>
    <property type="match status" value="1"/>
</dbReference>
<dbReference type="OrthoDB" id="5723200at2"/>
<evidence type="ECO:0000313" key="2">
    <source>
        <dbReference type="EMBL" id="ALG08693.1"/>
    </source>
</evidence>
<dbReference type="Pfam" id="PF00296">
    <property type="entry name" value="Bac_luciferase"/>
    <property type="match status" value="1"/>
</dbReference>
<dbReference type="Gene3D" id="3.20.20.30">
    <property type="entry name" value="Luciferase-like domain"/>
    <property type="match status" value="1"/>
</dbReference>
<gene>
    <name evidence="2" type="ORF">AOZ06_18790</name>
</gene>
<dbReference type="InterPro" id="IPR036661">
    <property type="entry name" value="Luciferase-like_sf"/>
</dbReference>
<dbReference type="EMBL" id="CP012752">
    <property type="protein sequence ID" value="ALG08693.1"/>
    <property type="molecule type" value="Genomic_DNA"/>
</dbReference>
<dbReference type="SUPFAM" id="SSF51679">
    <property type="entry name" value="Bacterial luciferase-like"/>
    <property type="match status" value="1"/>
</dbReference>
<name>A0A0N9I1W6_9PSEU</name>
<dbReference type="Proteomes" id="UP000063699">
    <property type="component" value="Chromosome"/>
</dbReference>
<protein>
    <submittedName>
        <fullName evidence="2">N5,N10-methylene tetrahydromethanopterin reductase</fullName>
    </submittedName>
</protein>
<keyword evidence="3" id="KW-1185">Reference proteome</keyword>
<evidence type="ECO:0000313" key="3">
    <source>
        <dbReference type="Proteomes" id="UP000063699"/>
    </source>
</evidence>
<dbReference type="PANTHER" id="PTHR30011">
    <property type="entry name" value="ALKANESULFONATE MONOOXYGENASE-RELATED"/>
    <property type="match status" value="1"/>
</dbReference>
<dbReference type="KEGG" id="kphy:AOZ06_18790"/>
<sequence>MDIGIGLPNTVSGTSGGTLLDWAREGERAGFSTLATLDRLVYDNFECLTTLAAAAAVTERIRLTTAIMIAPVRADTAVMAKQAASVDRLSDGRLTLGLAVGARPDDFKANGTSHAGRGKRMDRQLAEFDEIWAGQRRGFAGGIGPAPTRTGGPELLLGGHSPAAIARAARRGDGWISGSGGPDMFKIGAQAVQGAWREAGREGKPRLVALSYYALGDKAEQIADDYIGNYYGFAPPYAQLVRRNTSAGSAAVAATIDAFEAAGCDELLLVPCSADLDQLKLLTALVQCRS</sequence>
<organism evidence="2 3">
    <name type="scientific">Kibdelosporangium phytohabitans</name>
    <dbReference type="NCBI Taxonomy" id="860235"/>
    <lineage>
        <taxon>Bacteria</taxon>
        <taxon>Bacillati</taxon>
        <taxon>Actinomycetota</taxon>
        <taxon>Actinomycetes</taxon>
        <taxon>Pseudonocardiales</taxon>
        <taxon>Pseudonocardiaceae</taxon>
        <taxon>Kibdelosporangium</taxon>
    </lineage>
</organism>
<proteinExistence type="predicted"/>
<accession>A0A0N9I1W6</accession>
<dbReference type="RefSeq" id="WP_054290600.1">
    <property type="nucleotide sequence ID" value="NZ_CP012752.1"/>
</dbReference>
<dbReference type="InterPro" id="IPR011251">
    <property type="entry name" value="Luciferase-like_dom"/>
</dbReference>